<dbReference type="OrthoDB" id="3766186at2759"/>
<feature type="chain" id="PRO_5025366579" evidence="1">
    <location>
        <begin position="17"/>
        <end position="109"/>
    </location>
</feature>
<accession>A0A6A6WWV9</accession>
<evidence type="ECO:0000313" key="3">
    <source>
        <dbReference type="Proteomes" id="UP000799757"/>
    </source>
</evidence>
<name>A0A6A6WWV9_9PLEO</name>
<feature type="signal peptide" evidence="1">
    <location>
        <begin position="1"/>
        <end position="16"/>
    </location>
</feature>
<organism evidence="2 3">
    <name type="scientific">Melanomma pulvis-pyrius CBS 109.77</name>
    <dbReference type="NCBI Taxonomy" id="1314802"/>
    <lineage>
        <taxon>Eukaryota</taxon>
        <taxon>Fungi</taxon>
        <taxon>Dikarya</taxon>
        <taxon>Ascomycota</taxon>
        <taxon>Pezizomycotina</taxon>
        <taxon>Dothideomycetes</taxon>
        <taxon>Pleosporomycetidae</taxon>
        <taxon>Pleosporales</taxon>
        <taxon>Melanommataceae</taxon>
        <taxon>Melanomma</taxon>
    </lineage>
</organism>
<evidence type="ECO:0000313" key="2">
    <source>
        <dbReference type="EMBL" id="KAF2788384.1"/>
    </source>
</evidence>
<dbReference type="Proteomes" id="UP000799757">
    <property type="component" value="Unassembled WGS sequence"/>
</dbReference>
<dbReference type="AlphaFoldDB" id="A0A6A6WWV9"/>
<protein>
    <submittedName>
        <fullName evidence="2">Uncharacterized protein</fullName>
    </submittedName>
</protein>
<sequence length="109" mass="12184">MHLPTLLLAALPLASAWRLQLYAAKDYVTEIEDRSGTLTQPCKNLAAGKTNVVSSFHWYPGSLAKEVILFDAKDCKGNIIWDTNTETHIKDLSKYSGKNDKVESYNILL</sequence>
<evidence type="ECO:0000256" key="1">
    <source>
        <dbReference type="SAM" id="SignalP"/>
    </source>
</evidence>
<reference evidence="2" key="1">
    <citation type="journal article" date="2020" name="Stud. Mycol.">
        <title>101 Dothideomycetes genomes: a test case for predicting lifestyles and emergence of pathogens.</title>
        <authorList>
            <person name="Haridas S."/>
            <person name="Albert R."/>
            <person name="Binder M."/>
            <person name="Bloem J."/>
            <person name="Labutti K."/>
            <person name="Salamov A."/>
            <person name="Andreopoulos B."/>
            <person name="Baker S."/>
            <person name="Barry K."/>
            <person name="Bills G."/>
            <person name="Bluhm B."/>
            <person name="Cannon C."/>
            <person name="Castanera R."/>
            <person name="Culley D."/>
            <person name="Daum C."/>
            <person name="Ezra D."/>
            <person name="Gonzalez J."/>
            <person name="Henrissat B."/>
            <person name="Kuo A."/>
            <person name="Liang C."/>
            <person name="Lipzen A."/>
            <person name="Lutzoni F."/>
            <person name="Magnuson J."/>
            <person name="Mondo S."/>
            <person name="Nolan M."/>
            <person name="Ohm R."/>
            <person name="Pangilinan J."/>
            <person name="Park H.-J."/>
            <person name="Ramirez L."/>
            <person name="Alfaro M."/>
            <person name="Sun H."/>
            <person name="Tritt A."/>
            <person name="Yoshinaga Y."/>
            <person name="Zwiers L.-H."/>
            <person name="Turgeon B."/>
            <person name="Goodwin S."/>
            <person name="Spatafora J."/>
            <person name="Crous P."/>
            <person name="Grigoriev I."/>
        </authorList>
    </citation>
    <scope>NUCLEOTIDE SEQUENCE</scope>
    <source>
        <strain evidence="2">CBS 109.77</strain>
    </source>
</reference>
<gene>
    <name evidence="2" type="ORF">K505DRAFT_342140</name>
</gene>
<dbReference type="EMBL" id="MU002221">
    <property type="protein sequence ID" value="KAF2788384.1"/>
    <property type="molecule type" value="Genomic_DNA"/>
</dbReference>
<keyword evidence="3" id="KW-1185">Reference proteome</keyword>
<keyword evidence="1" id="KW-0732">Signal</keyword>
<proteinExistence type="predicted"/>